<dbReference type="GO" id="GO:0046872">
    <property type="term" value="F:metal ion binding"/>
    <property type="evidence" value="ECO:0007669"/>
    <property type="project" value="UniProtKB-KW"/>
</dbReference>
<gene>
    <name evidence="9" type="ORF">Tharo_0191</name>
</gene>
<keyword evidence="4" id="KW-0460">Magnesium</keyword>
<evidence type="ECO:0000313" key="10">
    <source>
        <dbReference type="Proteomes" id="UP000241885"/>
    </source>
</evidence>
<evidence type="ECO:0000256" key="4">
    <source>
        <dbReference type="ARBA" id="ARBA00022842"/>
    </source>
</evidence>
<dbReference type="EMBL" id="CP028339">
    <property type="protein sequence ID" value="AVR87142.1"/>
    <property type="molecule type" value="Genomic_DNA"/>
</dbReference>
<evidence type="ECO:0000256" key="2">
    <source>
        <dbReference type="ARBA" id="ARBA00022723"/>
    </source>
</evidence>
<dbReference type="InterPro" id="IPR002847">
    <property type="entry name" value="F420-0_gamma-glut_ligase-dom"/>
</dbReference>
<evidence type="ECO:0000259" key="8">
    <source>
        <dbReference type="Pfam" id="PF01996"/>
    </source>
</evidence>
<reference evidence="9 10" key="1">
    <citation type="submission" date="2018-03" db="EMBL/GenBank/DDBJ databases">
        <title>Complete genome sequence of Thauera aromatica, a model organism for studying aromatic compound degradation under denitrifying conditions.</title>
        <authorList>
            <person name="Lo H.-Y."/>
            <person name="Goris T."/>
            <person name="Boll M."/>
            <person name="Mueller J.A."/>
        </authorList>
    </citation>
    <scope>NUCLEOTIDE SEQUENCE [LARGE SCALE GENOMIC DNA]</scope>
    <source>
        <strain evidence="9 10">K172</strain>
    </source>
</reference>
<dbReference type="Pfam" id="PF01996">
    <property type="entry name" value="F420_ligase"/>
    <property type="match status" value="1"/>
</dbReference>
<keyword evidence="6" id="KW-0342">GTP-binding</keyword>
<dbReference type="Gene3D" id="3.90.1660.10">
    <property type="entry name" value="CofE-like domain"/>
    <property type="match status" value="1"/>
</dbReference>
<evidence type="ECO:0000256" key="7">
    <source>
        <dbReference type="ARBA" id="ARBA00023211"/>
    </source>
</evidence>
<dbReference type="OrthoDB" id="9788295at2"/>
<dbReference type="AlphaFoldDB" id="A0A2R4BIQ3"/>
<organism evidence="9 10">
    <name type="scientific">Thauera aromatica K172</name>
    <dbReference type="NCBI Taxonomy" id="44139"/>
    <lineage>
        <taxon>Bacteria</taxon>
        <taxon>Pseudomonadati</taxon>
        <taxon>Pseudomonadota</taxon>
        <taxon>Betaproteobacteria</taxon>
        <taxon>Rhodocyclales</taxon>
        <taxon>Zoogloeaceae</taxon>
        <taxon>Thauera</taxon>
    </lineage>
</organism>
<evidence type="ECO:0000256" key="1">
    <source>
        <dbReference type="ARBA" id="ARBA00022598"/>
    </source>
</evidence>
<proteinExistence type="predicted"/>
<dbReference type="Gene3D" id="3.30.1330.100">
    <property type="entry name" value="CofE-like"/>
    <property type="match status" value="1"/>
</dbReference>
<keyword evidence="2" id="KW-0479">Metal-binding</keyword>
<keyword evidence="3" id="KW-0547">Nucleotide-binding</keyword>
<evidence type="ECO:0000256" key="6">
    <source>
        <dbReference type="ARBA" id="ARBA00023134"/>
    </source>
</evidence>
<name>A0A2R4BIQ3_THAAR</name>
<evidence type="ECO:0000256" key="5">
    <source>
        <dbReference type="ARBA" id="ARBA00022958"/>
    </source>
</evidence>
<accession>A0A2R4BIQ3</accession>
<keyword evidence="1 9" id="KW-0436">Ligase</keyword>
<evidence type="ECO:0000256" key="3">
    <source>
        <dbReference type="ARBA" id="ARBA00022741"/>
    </source>
</evidence>
<dbReference type="PANTHER" id="PTHR47917">
    <property type="match status" value="1"/>
</dbReference>
<keyword evidence="7" id="KW-0464">Manganese</keyword>
<sequence length="257" mass="27442">MNIANRIELIALPGLPAVKPGDALDGLVAQGLDAARIDLCDGDVVVFAQKVVSKAEGRLVDLRSVTPSPRAEEVARQVDKDPRLVELILRESKRIVRQRRDVLVVEHRLGFVMANAGIDQSNVASAAEGEFALLLPEDPDASALRLRAALARSCGARTGVIINDSFGRPWRRGTAGVAIGCAGLPALRDLRGRPDLFGRTLRVTEIGLADEIAAAASLLMGQADEARPVVIVRGLDIHGPALAAQVLVRPPEEDLFR</sequence>
<keyword evidence="5" id="KW-0630">Potassium</keyword>
<keyword evidence="10" id="KW-1185">Reference proteome</keyword>
<dbReference type="Proteomes" id="UP000241885">
    <property type="component" value="Chromosome"/>
</dbReference>
<evidence type="ECO:0000313" key="9">
    <source>
        <dbReference type="EMBL" id="AVR87142.1"/>
    </source>
</evidence>
<dbReference type="GO" id="GO:0005525">
    <property type="term" value="F:GTP binding"/>
    <property type="evidence" value="ECO:0007669"/>
    <property type="project" value="UniProtKB-KW"/>
</dbReference>
<dbReference type="PANTHER" id="PTHR47917:SF1">
    <property type="entry name" value="COENZYME F420:L-GLUTAMATE LIGASE"/>
    <property type="match status" value="1"/>
</dbReference>
<dbReference type="InterPro" id="IPR008225">
    <property type="entry name" value="F420-0_g-glutamyl_ligase"/>
</dbReference>
<feature type="domain" description="Coenzyme F420:L-glutamate ligase-like" evidence="8">
    <location>
        <begin position="15"/>
        <end position="234"/>
    </location>
</feature>
<dbReference type="NCBIfam" id="TIGR01916">
    <property type="entry name" value="F420_cofE"/>
    <property type="match status" value="1"/>
</dbReference>
<protein>
    <submittedName>
        <fullName evidence="9">Coenzyme F420-0:L-glutamate ligase</fullName>
    </submittedName>
</protein>
<dbReference type="SUPFAM" id="SSF144010">
    <property type="entry name" value="CofE-like"/>
    <property type="match status" value="1"/>
</dbReference>
<dbReference type="GO" id="GO:0052618">
    <property type="term" value="F:coenzyme F420-0:L-glutamate ligase activity"/>
    <property type="evidence" value="ECO:0007669"/>
    <property type="project" value="TreeGrafter"/>
</dbReference>
<dbReference type="RefSeq" id="WP_107219600.1">
    <property type="nucleotide sequence ID" value="NZ_CP028339.1"/>
</dbReference>
<dbReference type="KEGG" id="tak:Tharo_0191"/>